<protein>
    <submittedName>
        <fullName evidence="2">Metal-sulfur cluster biosynthetic protein</fullName>
    </submittedName>
</protein>
<dbReference type="Pfam" id="PF01883">
    <property type="entry name" value="FeS_assembly_P"/>
    <property type="match status" value="1"/>
</dbReference>
<gene>
    <name evidence="2" type="ORF">CU669_08895</name>
</gene>
<dbReference type="InterPro" id="IPR034904">
    <property type="entry name" value="FSCA_dom_sf"/>
</dbReference>
<dbReference type="PANTHER" id="PTHR42831">
    <property type="entry name" value="FE-S PROTEIN MATURATION AUXILIARY FACTOR YITW"/>
    <property type="match status" value="1"/>
</dbReference>
<dbReference type="OrthoDB" id="9805360at2"/>
<dbReference type="SUPFAM" id="SSF117916">
    <property type="entry name" value="Fe-S cluster assembly (FSCA) domain-like"/>
    <property type="match status" value="1"/>
</dbReference>
<dbReference type="Proteomes" id="UP000251075">
    <property type="component" value="Unassembled WGS sequence"/>
</dbReference>
<feature type="domain" description="MIP18 family-like" evidence="1">
    <location>
        <begin position="5"/>
        <end position="70"/>
    </location>
</feature>
<dbReference type="Gene3D" id="3.30.300.130">
    <property type="entry name" value="Fe-S cluster assembly (FSCA)"/>
    <property type="match status" value="1"/>
</dbReference>
<comment type="caution">
    <text evidence="2">The sequence shown here is derived from an EMBL/GenBank/DDBJ whole genome shotgun (WGS) entry which is preliminary data.</text>
</comment>
<dbReference type="InterPro" id="IPR002744">
    <property type="entry name" value="MIP18-like"/>
</dbReference>
<name>A0A364NYU3_9PROT</name>
<reference evidence="2 3" key="1">
    <citation type="submission" date="2017-11" db="EMBL/GenBank/DDBJ databases">
        <title>Draft genome sequence of magnetotactic bacterium Magnetospirillum kuznetsovii LBB-42.</title>
        <authorList>
            <person name="Grouzdev D.S."/>
            <person name="Rysina M.S."/>
            <person name="Baslerov R.V."/>
            <person name="Koziaeva V."/>
        </authorList>
    </citation>
    <scope>NUCLEOTIDE SEQUENCE [LARGE SCALE GENOMIC DNA]</scope>
    <source>
        <strain evidence="2 3">LBB-42</strain>
    </source>
</reference>
<dbReference type="PANTHER" id="PTHR42831:SF1">
    <property type="entry name" value="FE-S PROTEIN MATURATION AUXILIARY FACTOR YITW"/>
    <property type="match status" value="1"/>
</dbReference>
<dbReference type="EMBL" id="PGTO01000005">
    <property type="protein sequence ID" value="RAU22236.1"/>
    <property type="molecule type" value="Genomic_DNA"/>
</dbReference>
<evidence type="ECO:0000259" key="1">
    <source>
        <dbReference type="Pfam" id="PF01883"/>
    </source>
</evidence>
<organism evidence="2 3">
    <name type="scientific">Paramagnetospirillum kuznetsovii</name>
    <dbReference type="NCBI Taxonomy" id="2053833"/>
    <lineage>
        <taxon>Bacteria</taxon>
        <taxon>Pseudomonadati</taxon>
        <taxon>Pseudomonadota</taxon>
        <taxon>Alphaproteobacteria</taxon>
        <taxon>Rhodospirillales</taxon>
        <taxon>Magnetospirillaceae</taxon>
        <taxon>Paramagnetospirillum</taxon>
    </lineage>
</organism>
<evidence type="ECO:0000313" key="2">
    <source>
        <dbReference type="EMBL" id="RAU22236.1"/>
    </source>
</evidence>
<proteinExistence type="predicted"/>
<dbReference type="AlphaFoldDB" id="A0A364NYU3"/>
<dbReference type="RefSeq" id="WP_112143844.1">
    <property type="nucleotide sequence ID" value="NZ_PGTO01000005.1"/>
</dbReference>
<accession>A0A364NYU3</accession>
<keyword evidence="3" id="KW-1185">Reference proteome</keyword>
<dbReference type="InterPro" id="IPR052339">
    <property type="entry name" value="Fe-S_Maturation_MIP18"/>
</dbReference>
<evidence type="ECO:0000313" key="3">
    <source>
        <dbReference type="Proteomes" id="UP000251075"/>
    </source>
</evidence>
<sequence length="101" mass="11107">MLNDSEIQDALRQVIDPDIGVNIVDLGLVERIQIDEASIQVDMIMTTPACPQSAYLQDEVERVVRAAAQGPIQVIVSVLDSPFWEPARMSDSAKKIMGWPG</sequence>